<dbReference type="InterPro" id="IPR005545">
    <property type="entry name" value="YCII"/>
</dbReference>
<organism evidence="2 3">
    <name type="scientific">Phialocephala subalpina</name>
    <dbReference type="NCBI Taxonomy" id="576137"/>
    <lineage>
        <taxon>Eukaryota</taxon>
        <taxon>Fungi</taxon>
        <taxon>Dikarya</taxon>
        <taxon>Ascomycota</taxon>
        <taxon>Pezizomycotina</taxon>
        <taxon>Leotiomycetes</taxon>
        <taxon>Helotiales</taxon>
        <taxon>Mollisiaceae</taxon>
        <taxon>Phialocephala</taxon>
        <taxon>Phialocephala fortinii species complex</taxon>
    </lineage>
</organism>
<protein>
    <recommendedName>
        <fullName evidence="1">YCII-related domain-containing protein</fullName>
    </recommendedName>
</protein>
<dbReference type="Pfam" id="PF03795">
    <property type="entry name" value="YCII"/>
    <property type="match status" value="1"/>
</dbReference>
<proteinExistence type="predicted"/>
<name>A0A1L7XV66_9HELO</name>
<dbReference type="InterPro" id="IPR011008">
    <property type="entry name" value="Dimeric_a/b-barrel"/>
</dbReference>
<sequence length="144" mass="15914">MPRFIIFVRATAVSESELKPDPELMEAMTGYNATMVEAGVLLSADGLLPSSRDSTRITFHDSVQPTVQRGPFPPSELISGFWIVKVKDLDEAVAWAVKCPFKEGGTTEVRRIAQAEDFGDAMSPELRKREEELRAQLEKTAESG</sequence>
<feature type="domain" description="YCII-related" evidence="1">
    <location>
        <begin position="13"/>
        <end position="113"/>
    </location>
</feature>
<dbReference type="PANTHER" id="PTHR35174">
    <property type="entry name" value="BLL7171 PROTEIN-RELATED"/>
    <property type="match status" value="1"/>
</dbReference>
<evidence type="ECO:0000313" key="2">
    <source>
        <dbReference type="EMBL" id="CZR68898.1"/>
    </source>
</evidence>
<accession>A0A1L7XV66</accession>
<dbReference type="SUPFAM" id="SSF54909">
    <property type="entry name" value="Dimeric alpha+beta barrel"/>
    <property type="match status" value="1"/>
</dbReference>
<evidence type="ECO:0000313" key="3">
    <source>
        <dbReference type="Proteomes" id="UP000184330"/>
    </source>
</evidence>
<evidence type="ECO:0000259" key="1">
    <source>
        <dbReference type="Pfam" id="PF03795"/>
    </source>
</evidence>
<dbReference type="STRING" id="576137.A0A1L7XV66"/>
<dbReference type="AlphaFoldDB" id="A0A1L7XV66"/>
<reference evidence="2 3" key="1">
    <citation type="submission" date="2016-03" db="EMBL/GenBank/DDBJ databases">
        <authorList>
            <person name="Ploux O."/>
        </authorList>
    </citation>
    <scope>NUCLEOTIDE SEQUENCE [LARGE SCALE GENOMIC DNA]</scope>
    <source>
        <strain evidence="2 3">UAMH 11012</strain>
    </source>
</reference>
<dbReference type="EMBL" id="FJOG01000061">
    <property type="protein sequence ID" value="CZR68898.1"/>
    <property type="molecule type" value="Genomic_DNA"/>
</dbReference>
<dbReference type="Gene3D" id="3.30.70.1060">
    <property type="entry name" value="Dimeric alpha+beta barrel"/>
    <property type="match status" value="1"/>
</dbReference>
<keyword evidence="3" id="KW-1185">Reference proteome</keyword>
<dbReference type="Proteomes" id="UP000184330">
    <property type="component" value="Unassembled WGS sequence"/>
</dbReference>
<dbReference type="OrthoDB" id="3933054at2759"/>
<gene>
    <name evidence="2" type="ORF">PAC_18799</name>
</gene>